<evidence type="ECO:0000256" key="1">
    <source>
        <dbReference type="ARBA" id="ARBA00008460"/>
    </source>
</evidence>
<dbReference type="InterPro" id="IPR007454">
    <property type="entry name" value="UPF0250_YbeD-like"/>
</dbReference>
<organism evidence="3 4">
    <name type="scientific">Plasticicumulans lactativorans</name>
    <dbReference type="NCBI Taxonomy" id="1133106"/>
    <lineage>
        <taxon>Bacteria</taxon>
        <taxon>Pseudomonadati</taxon>
        <taxon>Pseudomonadota</taxon>
        <taxon>Gammaproteobacteria</taxon>
        <taxon>Candidatus Competibacteraceae</taxon>
        <taxon>Plasticicumulans</taxon>
    </lineage>
</organism>
<comment type="similarity">
    <text evidence="1 2">Belongs to the UPF0250 family.</text>
</comment>
<gene>
    <name evidence="3" type="ORF">EV699_12253</name>
</gene>
<dbReference type="HAMAP" id="MF_00659">
    <property type="entry name" value="UPF0250"/>
    <property type="match status" value="1"/>
</dbReference>
<dbReference type="AlphaFoldDB" id="A0A4R2LHU5"/>
<dbReference type="PANTHER" id="PTHR38036:SF1">
    <property type="entry name" value="UPF0250 PROTEIN YBED"/>
    <property type="match status" value="1"/>
</dbReference>
<evidence type="ECO:0000313" key="4">
    <source>
        <dbReference type="Proteomes" id="UP000295765"/>
    </source>
</evidence>
<dbReference type="Proteomes" id="UP000295765">
    <property type="component" value="Unassembled WGS sequence"/>
</dbReference>
<name>A0A4R2LHU5_9GAMM</name>
<evidence type="ECO:0000313" key="3">
    <source>
        <dbReference type="EMBL" id="TCO78885.1"/>
    </source>
</evidence>
<dbReference type="OrthoDB" id="9793424at2"/>
<dbReference type="Pfam" id="PF04359">
    <property type="entry name" value="DUF493"/>
    <property type="match status" value="1"/>
</dbReference>
<dbReference type="PANTHER" id="PTHR38036">
    <property type="entry name" value="UPF0250 PROTEIN YBED"/>
    <property type="match status" value="1"/>
</dbReference>
<reference evidence="3 4" key="1">
    <citation type="submission" date="2019-03" db="EMBL/GenBank/DDBJ databases">
        <title>Genomic Encyclopedia of Type Strains, Phase IV (KMG-IV): sequencing the most valuable type-strain genomes for metagenomic binning, comparative biology and taxonomic classification.</title>
        <authorList>
            <person name="Goeker M."/>
        </authorList>
    </citation>
    <scope>NUCLEOTIDE SEQUENCE [LARGE SCALE GENOMIC DNA]</scope>
    <source>
        <strain evidence="3 4">DSM 25287</strain>
    </source>
</reference>
<dbReference type="EMBL" id="SLWY01000022">
    <property type="protein sequence ID" value="TCO78885.1"/>
    <property type="molecule type" value="Genomic_DNA"/>
</dbReference>
<dbReference type="Gene3D" id="3.30.70.260">
    <property type="match status" value="1"/>
</dbReference>
<keyword evidence="4" id="KW-1185">Reference proteome</keyword>
<proteinExistence type="inferred from homology"/>
<protein>
    <recommendedName>
        <fullName evidence="2">UPF0250 protein EV699_12253</fullName>
    </recommendedName>
</protein>
<comment type="caution">
    <text evidence="3">The sequence shown here is derived from an EMBL/GenBank/DDBJ whole genome shotgun (WGS) entry which is preliminary data.</text>
</comment>
<evidence type="ECO:0000256" key="2">
    <source>
        <dbReference type="HAMAP-Rule" id="MF_00659"/>
    </source>
</evidence>
<dbReference type="RefSeq" id="WP_132545092.1">
    <property type="nucleotide sequence ID" value="NZ_SLWY01000022.1"/>
</dbReference>
<dbReference type="InterPro" id="IPR027471">
    <property type="entry name" value="YbeD-like_sf"/>
</dbReference>
<dbReference type="GO" id="GO:0005829">
    <property type="term" value="C:cytosol"/>
    <property type="evidence" value="ECO:0007669"/>
    <property type="project" value="TreeGrafter"/>
</dbReference>
<sequence>MAADTLLTFPCDFPIKVVGRGDADFDALVIAIAQRHAPDLDLTRVLGRNSRHGNWRAVTLVVRATSQAQLDALYGELSAHERVTMAL</sequence>
<accession>A0A4R2LHU5</accession>
<dbReference type="SUPFAM" id="SSF117991">
    <property type="entry name" value="YbeD/HP0495-like"/>
    <property type="match status" value="1"/>
</dbReference>